<dbReference type="eggNOG" id="ENOG5030T00">
    <property type="taxonomic scope" value="Bacteria"/>
</dbReference>
<dbReference type="Pfam" id="PF22289">
    <property type="entry name" value="DmmA-like_C"/>
    <property type="match status" value="1"/>
</dbReference>
<name>A0A076EQS8_RHOOP</name>
<feature type="domain" description="Dimethylamine monooxygenase subunit DmmA-like C-terminal" evidence="1">
    <location>
        <begin position="126"/>
        <end position="170"/>
    </location>
</feature>
<dbReference type="AlphaFoldDB" id="A0A076EQS8"/>
<organism evidence="2 3">
    <name type="scientific">Rhodococcus opacus</name>
    <name type="common">Nocardia opaca</name>
    <dbReference type="NCBI Taxonomy" id="37919"/>
    <lineage>
        <taxon>Bacteria</taxon>
        <taxon>Bacillati</taxon>
        <taxon>Actinomycetota</taxon>
        <taxon>Actinomycetes</taxon>
        <taxon>Mycobacteriales</taxon>
        <taxon>Nocardiaceae</taxon>
        <taxon>Rhodococcus</taxon>
    </lineage>
</organism>
<evidence type="ECO:0000313" key="3">
    <source>
        <dbReference type="Proteomes" id="UP000028488"/>
    </source>
</evidence>
<gene>
    <name evidence="2" type="ORF">EP51_28705</name>
</gene>
<sequence>MAVSMRSTSVPRWRSDYSAVDDLAAGAVVTRYVLVAERSVSAQATRELSERVAPVPTHAVTVDDVAGSGFGGLDDLLSEARIGCRFVVAGSERTVGAIRTRLISAGAVPAEITAVITDSGAPVRDVFCAHCHTTSSSVPVAIGGRTPCAGCSAELTVYYHYSRRHSAYLGYRADSEEMP</sequence>
<dbReference type="InterPro" id="IPR048037">
    <property type="entry name" value="DmmA-like_C"/>
</dbReference>
<dbReference type="EMBL" id="CP008947">
    <property type="protein sequence ID" value="AII08380.1"/>
    <property type="molecule type" value="Genomic_DNA"/>
</dbReference>
<proteinExistence type="predicted"/>
<accession>A0A076EQS8</accession>
<dbReference type="NCBIfam" id="NF041259">
    <property type="entry name" value="mono_DmmA_fam"/>
    <property type="match status" value="1"/>
</dbReference>
<evidence type="ECO:0000313" key="2">
    <source>
        <dbReference type="EMBL" id="AII08380.1"/>
    </source>
</evidence>
<dbReference type="Proteomes" id="UP000028488">
    <property type="component" value="Chromosome"/>
</dbReference>
<protein>
    <recommendedName>
        <fullName evidence="1">Dimethylamine monooxygenase subunit DmmA-like C-terminal domain-containing protein</fullName>
    </recommendedName>
</protein>
<evidence type="ECO:0000259" key="1">
    <source>
        <dbReference type="Pfam" id="PF22289"/>
    </source>
</evidence>
<reference evidence="2 3" key="1">
    <citation type="submission" date="2014-07" db="EMBL/GenBank/DDBJ databases">
        <title>Genome Sequence of Rhodococcus opacus Strain R7, a Biodegrader of Mono- and Polycyclic Aromatic Hydrocarbons.</title>
        <authorList>
            <person name="Di Gennaro P."/>
            <person name="Zampolli J."/>
            <person name="Presti I."/>
            <person name="Cappelletti M."/>
            <person name="D'Ursi P."/>
            <person name="Orro A."/>
            <person name="Mezzelani A."/>
            <person name="Milanesi L."/>
        </authorList>
    </citation>
    <scope>NUCLEOTIDE SEQUENCE [LARGE SCALE GENOMIC DNA]</scope>
    <source>
        <strain evidence="2 3">R7</strain>
    </source>
</reference>